<gene>
    <name evidence="1" type="ORF">LPLAT_LOCUS7215</name>
</gene>
<dbReference type="AlphaFoldDB" id="A0AAV2NP95"/>
<accession>A0AAV2NP95</accession>
<organism evidence="1 2">
    <name type="scientific">Lasius platythorax</name>
    <dbReference type="NCBI Taxonomy" id="488582"/>
    <lineage>
        <taxon>Eukaryota</taxon>
        <taxon>Metazoa</taxon>
        <taxon>Ecdysozoa</taxon>
        <taxon>Arthropoda</taxon>
        <taxon>Hexapoda</taxon>
        <taxon>Insecta</taxon>
        <taxon>Pterygota</taxon>
        <taxon>Neoptera</taxon>
        <taxon>Endopterygota</taxon>
        <taxon>Hymenoptera</taxon>
        <taxon>Apocrita</taxon>
        <taxon>Aculeata</taxon>
        <taxon>Formicoidea</taxon>
        <taxon>Formicidae</taxon>
        <taxon>Formicinae</taxon>
        <taxon>Lasius</taxon>
        <taxon>Lasius</taxon>
    </lineage>
</organism>
<name>A0AAV2NP95_9HYME</name>
<reference evidence="1" key="1">
    <citation type="submission" date="2024-04" db="EMBL/GenBank/DDBJ databases">
        <authorList>
            <consortium name="Molecular Ecology Group"/>
        </authorList>
    </citation>
    <scope>NUCLEOTIDE SEQUENCE</scope>
</reference>
<evidence type="ECO:0000313" key="1">
    <source>
        <dbReference type="EMBL" id="CAL1681056.1"/>
    </source>
</evidence>
<sequence length="160" mass="18340">MPKDVRYLCKRRKNQLINYELNCHENSCSFQSIVRNVALSPVYEAIDESVHEAVNVALPKDVNGLDALLESQSHVESKEHINKEHHIESQNDTPVPLEDVTDCMDETTLRIDLQRLIMENNISHNTVNELLLILRKHGHVELPSDVRVLLQTPRNASVNF</sequence>
<proteinExistence type="predicted"/>
<evidence type="ECO:0000313" key="2">
    <source>
        <dbReference type="Proteomes" id="UP001497644"/>
    </source>
</evidence>
<keyword evidence="2" id="KW-1185">Reference proteome</keyword>
<dbReference type="EMBL" id="OZ034826">
    <property type="protein sequence ID" value="CAL1681056.1"/>
    <property type="molecule type" value="Genomic_DNA"/>
</dbReference>
<dbReference type="Proteomes" id="UP001497644">
    <property type="component" value="Chromosome 3"/>
</dbReference>
<protein>
    <submittedName>
        <fullName evidence="1">Uncharacterized protein</fullName>
    </submittedName>
</protein>